<organism evidence="1">
    <name type="scientific">marine sediment metagenome</name>
    <dbReference type="NCBI Taxonomy" id="412755"/>
    <lineage>
        <taxon>unclassified sequences</taxon>
        <taxon>metagenomes</taxon>
        <taxon>ecological metagenomes</taxon>
    </lineage>
</organism>
<reference evidence="1" key="1">
    <citation type="journal article" date="2014" name="Front. Microbiol.">
        <title>High frequency of phylogenetically diverse reductive dehalogenase-homologous genes in deep subseafloor sedimentary metagenomes.</title>
        <authorList>
            <person name="Kawai M."/>
            <person name="Futagami T."/>
            <person name="Toyoda A."/>
            <person name="Takaki Y."/>
            <person name="Nishi S."/>
            <person name="Hori S."/>
            <person name="Arai W."/>
            <person name="Tsubouchi T."/>
            <person name="Morono Y."/>
            <person name="Uchiyama I."/>
            <person name="Ito T."/>
            <person name="Fujiyama A."/>
            <person name="Inagaki F."/>
            <person name="Takami H."/>
        </authorList>
    </citation>
    <scope>NUCLEOTIDE SEQUENCE</scope>
    <source>
        <strain evidence="1">Expedition CK06-06</strain>
    </source>
</reference>
<accession>X1RBC2</accession>
<protein>
    <submittedName>
        <fullName evidence="1">Uncharacterized protein</fullName>
    </submittedName>
</protein>
<name>X1RBC2_9ZZZZ</name>
<evidence type="ECO:0000313" key="1">
    <source>
        <dbReference type="EMBL" id="GAI60445.1"/>
    </source>
</evidence>
<proteinExistence type="predicted"/>
<sequence length="148" mass="17494">MTPLWQVLMLISPIMESEFKSTLKDIERAKADEEGMSFEAEIVEIITKTIKEEKMDFILTRDVSNVLNEGRTERSKVSDMLVASRIKRLGFKKTRDTTTRRQGFTIRPELLEKLQTRFGLEKWVLSPETQKQKEFDYTKEEKEDDKVW</sequence>
<dbReference type="EMBL" id="BARW01002819">
    <property type="protein sequence ID" value="GAI60445.1"/>
    <property type="molecule type" value="Genomic_DNA"/>
</dbReference>
<gene>
    <name evidence="1" type="ORF">S12H4_07590</name>
</gene>
<dbReference type="AlphaFoldDB" id="X1RBC2"/>
<comment type="caution">
    <text evidence="1">The sequence shown here is derived from an EMBL/GenBank/DDBJ whole genome shotgun (WGS) entry which is preliminary data.</text>
</comment>